<protein>
    <submittedName>
        <fullName evidence="2">Uncharacterized protein</fullName>
    </submittedName>
</protein>
<evidence type="ECO:0000256" key="1">
    <source>
        <dbReference type="SAM" id="Phobius"/>
    </source>
</evidence>
<organism evidence="2">
    <name type="scientific">Klebsiella pneumoniae</name>
    <dbReference type="NCBI Taxonomy" id="573"/>
    <lineage>
        <taxon>Bacteria</taxon>
        <taxon>Pseudomonadati</taxon>
        <taxon>Pseudomonadota</taxon>
        <taxon>Gammaproteobacteria</taxon>
        <taxon>Enterobacterales</taxon>
        <taxon>Enterobacteriaceae</taxon>
        <taxon>Klebsiella/Raoultella group</taxon>
        <taxon>Klebsiella</taxon>
        <taxon>Klebsiella pneumoniae complex</taxon>
    </lineage>
</organism>
<keyword evidence="1" id="KW-0812">Transmembrane</keyword>
<geneLocation type="plasmid" evidence="2">
    <name>pGH44TC_vir</name>
</geneLocation>
<dbReference type="EMBL" id="MN543576">
    <property type="protein sequence ID" value="QJX12207.1"/>
    <property type="molecule type" value="Genomic_DNA"/>
</dbReference>
<keyword evidence="1" id="KW-0472">Membrane</keyword>
<name>A0A6M6A463_KLEPN</name>
<evidence type="ECO:0000313" key="2">
    <source>
        <dbReference type="EMBL" id="QJX12207.1"/>
    </source>
</evidence>
<reference evidence="2" key="1">
    <citation type="submission" date="2019-10" db="EMBL/GenBank/DDBJ databases">
        <title>Tracking microevolution events of conjugative virulence plasmid p15WZ-82_Vir during transmission.</title>
        <authorList>
            <person name="Yang X."/>
        </authorList>
    </citation>
    <scope>NUCLEOTIDE SEQUENCE</scope>
    <source>
        <strain evidence="2">GH44TC</strain>
        <plasmid evidence="2">pGH44TC_vir</plasmid>
    </source>
</reference>
<feature type="transmembrane region" description="Helical" evidence="1">
    <location>
        <begin position="20"/>
        <end position="39"/>
    </location>
</feature>
<dbReference type="AlphaFoldDB" id="A0A6M6A463"/>
<keyword evidence="2" id="KW-0614">Plasmid</keyword>
<proteinExistence type="predicted"/>
<sequence>MHSWWVFDQHVNMIGFSVTFIQLSTKITANFTCILIYFFQM</sequence>
<keyword evidence="1" id="KW-1133">Transmembrane helix</keyword>
<accession>A0A6M6A463</accession>